<gene>
    <name evidence="2" type="ORF">NS319_10105</name>
</gene>
<dbReference type="Proteomes" id="UP000072867">
    <property type="component" value="Unassembled WGS sequence"/>
</dbReference>
<organism evidence="2 3">
    <name type="scientific">Sphingomonas sanguinis</name>
    <dbReference type="NCBI Taxonomy" id="33051"/>
    <lineage>
        <taxon>Bacteria</taxon>
        <taxon>Pseudomonadati</taxon>
        <taxon>Pseudomonadota</taxon>
        <taxon>Alphaproteobacteria</taxon>
        <taxon>Sphingomonadales</taxon>
        <taxon>Sphingomonadaceae</taxon>
        <taxon>Sphingomonas</taxon>
    </lineage>
</organism>
<dbReference type="RefSeq" id="WP_058733509.1">
    <property type="nucleotide sequence ID" value="NZ_LDTD01000065.1"/>
</dbReference>
<accession>A0A147HX83</accession>
<proteinExistence type="predicted"/>
<dbReference type="AlphaFoldDB" id="A0A147HX83"/>
<protein>
    <submittedName>
        <fullName evidence="2">Uncharacterized protein</fullName>
    </submittedName>
</protein>
<evidence type="ECO:0000313" key="3">
    <source>
        <dbReference type="Proteomes" id="UP000072867"/>
    </source>
</evidence>
<sequence length="638" mass="68453">MSSTPAADGLPQLPALTDLAPFVSLALLEVRGRRSIETTVRAILKIASEACGGEQDIIVSKPVGGGAISGALVYAERKPPSWWPGGPDEIRYHHLIVLAKGTHVSLCASDAAFREKVAESVVTSRLAAHVPRKTMTEAFVGPEAKTAWLNGIHTASPVRADAKTLSGRSLEFAIDPLGDHTYFLSALRSRPEIAGLGQSATRTRKSGRRTIGAALGRARVWINRSKDWDDFNAQVVAVIDHLSAAQPQAPAGFARLASETDGTHGLGLAYSVALLPPSLTEEDAAVLNQQAGDDLKLAYESQFTIVGAAKGGFTADVSVDGEQLGLLDVALTRRGDRFDVTCDWKDPRESDLRSALKAAFQRRGGLKIYYDDGHTFADGRIYSTRFVDAEFDWTPKSFAGFDVHREKPGAPGGKLIDAIRAQNDTSLFDFVRVSWGAKGMLACDDGAMELADFVHFDPEANRIELIHVKAAGGDPVKAAAARARKPGRSATTRRPNRRLAAATSADRRISVSDYEIVTAQAIKNVRHLDRDILVERLKSSGGNAMAAATWIDGDLVPSRALLIDALERTKSTLKRKVTILQPRLTVNEIAECRKEGAGTKRGSQFNQLNALMLATRSAVANLGAEFTAYADDASADGG</sequence>
<evidence type="ECO:0000313" key="2">
    <source>
        <dbReference type="EMBL" id="KTT69550.1"/>
    </source>
</evidence>
<comment type="caution">
    <text evidence="2">The sequence shown here is derived from an EMBL/GenBank/DDBJ whole genome shotgun (WGS) entry which is preliminary data.</text>
</comment>
<reference evidence="2 3" key="1">
    <citation type="journal article" date="2016" name="Front. Microbiol.">
        <title>Genomic Resource of Rice Seed Associated Bacteria.</title>
        <authorList>
            <person name="Midha S."/>
            <person name="Bansal K."/>
            <person name="Sharma S."/>
            <person name="Kumar N."/>
            <person name="Patil P.P."/>
            <person name="Chaudhry V."/>
            <person name="Patil P.B."/>
        </authorList>
    </citation>
    <scope>NUCLEOTIDE SEQUENCE [LARGE SCALE GENOMIC DNA]</scope>
    <source>
        <strain evidence="2 3">NS319</strain>
    </source>
</reference>
<feature type="region of interest" description="Disordered" evidence="1">
    <location>
        <begin position="481"/>
        <end position="502"/>
    </location>
</feature>
<name>A0A147HX83_9SPHN</name>
<evidence type="ECO:0000256" key="1">
    <source>
        <dbReference type="SAM" id="MobiDB-lite"/>
    </source>
</evidence>
<dbReference type="PATRIC" id="fig|33051.3.peg.3193"/>
<dbReference type="EMBL" id="LDTD01000065">
    <property type="protein sequence ID" value="KTT69550.1"/>
    <property type="molecule type" value="Genomic_DNA"/>
</dbReference>